<evidence type="ECO:0000313" key="1">
    <source>
        <dbReference type="EMBL" id="CAE0259073.1"/>
    </source>
</evidence>
<accession>A0A7S3DIY4</accession>
<dbReference type="AlphaFoldDB" id="A0A7S3DIY4"/>
<name>A0A7S3DIY4_9EUKA</name>
<protein>
    <submittedName>
        <fullName evidence="1">Uncharacterized protein</fullName>
    </submittedName>
</protein>
<organism evidence="1">
    <name type="scientific">Palpitomonas bilix</name>
    <dbReference type="NCBI Taxonomy" id="652834"/>
    <lineage>
        <taxon>Eukaryota</taxon>
        <taxon>Eukaryota incertae sedis</taxon>
    </lineage>
</organism>
<gene>
    <name evidence="1" type="ORF">PBIL07802_LOCUS21340</name>
</gene>
<sequence length="190" mass="21033">MYSLAVGMPFSARTCSLKCWRYQLTWFRSLALPSPPIGPPKTHVWYRGSETRGGSLRTSFRVLAKNCDASSIHSSCFRIDLCSLLVDFALSVTAATASSDAAWEQRGSLVFFTVATFKLNLFHGMLFYDQGTETKCFGSVIDGNIPRVRLIPVPWKTCDGSFPSAGMMLLSSPLLKSSHLVDFFNKLGKK</sequence>
<proteinExistence type="predicted"/>
<dbReference type="EMBL" id="HBIB01032874">
    <property type="protein sequence ID" value="CAE0259073.1"/>
    <property type="molecule type" value="Transcribed_RNA"/>
</dbReference>
<reference evidence="1" key="1">
    <citation type="submission" date="2021-01" db="EMBL/GenBank/DDBJ databases">
        <authorList>
            <person name="Corre E."/>
            <person name="Pelletier E."/>
            <person name="Niang G."/>
            <person name="Scheremetjew M."/>
            <person name="Finn R."/>
            <person name="Kale V."/>
            <person name="Holt S."/>
            <person name="Cochrane G."/>
            <person name="Meng A."/>
            <person name="Brown T."/>
            <person name="Cohen L."/>
        </authorList>
    </citation>
    <scope>NUCLEOTIDE SEQUENCE</scope>
    <source>
        <strain evidence="1">NIES-2562</strain>
    </source>
</reference>